<dbReference type="EMBL" id="JAVREJ010000006">
    <property type="protein sequence ID" value="MDT0350116.1"/>
    <property type="molecule type" value="Genomic_DNA"/>
</dbReference>
<keyword evidence="2" id="KW-0808">Transferase</keyword>
<name>A0ABU2N8Q7_9PSEU</name>
<evidence type="ECO:0000313" key="3">
    <source>
        <dbReference type="Proteomes" id="UP001183202"/>
    </source>
</evidence>
<dbReference type="Pfam" id="PF08241">
    <property type="entry name" value="Methyltransf_11"/>
    <property type="match status" value="1"/>
</dbReference>
<protein>
    <submittedName>
        <fullName evidence="2">Methyltransferase domain-containing protein</fullName>
    </submittedName>
</protein>
<dbReference type="GO" id="GO:0008168">
    <property type="term" value="F:methyltransferase activity"/>
    <property type="evidence" value="ECO:0007669"/>
    <property type="project" value="UniProtKB-KW"/>
</dbReference>
<evidence type="ECO:0000259" key="1">
    <source>
        <dbReference type="Pfam" id="PF08241"/>
    </source>
</evidence>
<organism evidence="2 3">
    <name type="scientific">Pseudonocardia charpentierae</name>
    <dbReference type="NCBI Taxonomy" id="3075545"/>
    <lineage>
        <taxon>Bacteria</taxon>
        <taxon>Bacillati</taxon>
        <taxon>Actinomycetota</taxon>
        <taxon>Actinomycetes</taxon>
        <taxon>Pseudonocardiales</taxon>
        <taxon>Pseudonocardiaceae</taxon>
        <taxon>Pseudonocardia</taxon>
    </lineage>
</organism>
<keyword evidence="3" id="KW-1185">Reference proteome</keyword>
<evidence type="ECO:0000313" key="2">
    <source>
        <dbReference type="EMBL" id="MDT0350116.1"/>
    </source>
</evidence>
<dbReference type="RefSeq" id="WP_311556141.1">
    <property type="nucleotide sequence ID" value="NZ_JAVREJ010000006.1"/>
</dbReference>
<gene>
    <name evidence="2" type="ORF">RM445_11330</name>
</gene>
<feature type="domain" description="Methyltransferase type 11" evidence="1">
    <location>
        <begin position="73"/>
        <end position="164"/>
    </location>
</feature>
<reference evidence="3" key="1">
    <citation type="submission" date="2023-07" db="EMBL/GenBank/DDBJ databases">
        <title>30 novel species of actinomycetes from the DSMZ collection.</title>
        <authorList>
            <person name="Nouioui I."/>
        </authorList>
    </citation>
    <scope>NUCLEOTIDE SEQUENCE [LARGE SCALE GENOMIC DNA]</scope>
    <source>
        <strain evidence="3">DSM 45834</strain>
    </source>
</reference>
<dbReference type="GO" id="GO:0032259">
    <property type="term" value="P:methylation"/>
    <property type="evidence" value="ECO:0007669"/>
    <property type="project" value="UniProtKB-KW"/>
</dbReference>
<dbReference type="Proteomes" id="UP001183202">
    <property type="component" value="Unassembled WGS sequence"/>
</dbReference>
<keyword evidence="2" id="KW-0489">Methyltransferase</keyword>
<dbReference type="InterPro" id="IPR013216">
    <property type="entry name" value="Methyltransf_11"/>
</dbReference>
<dbReference type="SUPFAM" id="SSF53335">
    <property type="entry name" value="S-adenosyl-L-methionine-dependent methyltransferases"/>
    <property type="match status" value="1"/>
</dbReference>
<proteinExistence type="predicted"/>
<sequence>MTASEQTVPDETDAHDVAAQEIEFDLLAGWTEDAVRELGPEYAIPAGCRGSGSPSDLAWLAEALVIGRETRVVDVGSGVGGPAGWLADHFGAQPVCVEPMRSAAAAGRRLFGLPTVVAGAEALPLRSGAFDAVQSLGVLCTVPRPQRPAVVRELRRVLRAEGDLGLLVFVARGPLPGPLPEGNDFPTEEALTELLEGAGFTVVQSMESDGLAQAPVAWQERADAVDDLLARHHGDDPRWQRAQEQTERISRLIGGGHVRPLLVHARAAG</sequence>
<comment type="caution">
    <text evidence="2">The sequence shown here is derived from an EMBL/GenBank/DDBJ whole genome shotgun (WGS) entry which is preliminary data.</text>
</comment>
<dbReference type="Gene3D" id="3.40.50.150">
    <property type="entry name" value="Vaccinia Virus protein VP39"/>
    <property type="match status" value="1"/>
</dbReference>
<accession>A0ABU2N8Q7</accession>
<dbReference type="InterPro" id="IPR029063">
    <property type="entry name" value="SAM-dependent_MTases_sf"/>
</dbReference>